<evidence type="ECO:0000313" key="7">
    <source>
        <dbReference type="EMBL" id="KGB35684.1"/>
    </source>
</evidence>
<evidence type="ECO:0000313" key="8">
    <source>
        <dbReference type="Proteomes" id="UP000471633"/>
    </source>
</evidence>
<evidence type="ECO:0000256" key="4">
    <source>
        <dbReference type="SAM" id="MobiDB-lite"/>
    </source>
</evidence>
<dbReference type="PANTHER" id="PTHR46963">
    <property type="entry name" value="SIMILAR TO RIKEN CDNA E130308A19"/>
    <property type="match status" value="1"/>
</dbReference>
<dbReference type="EMBL" id="AMPZ03000004">
    <property type="protein sequence ID" value="KAH9585843.1"/>
    <property type="molecule type" value="Genomic_DNA"/>
</dbReference>
<dbReference type="EMBL" id="KL250706">
    <property type="protein sequence ID" value="KGB35684.1"/>
    <property type="molecule type" value="Genomic_DNA"/>
</dbReference>
<feature type="compositionally biased region" description="Low complexity" evidence="4">
    <location>
        <begin position="273"/>
        <end position="286"/>
    </location>
</feature>
<dbReference type="GeneID" id="24591514"/>
<dbReference type="CTD" id="24591514"/>
<evidence type="ECO:0000256" key="1">
    <source>
        <dbReference type="ARBA" id="ARBA00022499"/>
    </source>
</evidence>
<feature type="region of interest" description="Disordered" evidence="4">
    <location>
        <begin position="1505"/>
        <end position="1575"/>
    </location>
</feature>
<feature type="compositionally biased region" description="Polar residues" evidence="4">
    <location>
        <begin position="48"/>
        <end position="57"/>
    </location>
</feature>
<reference evidence="6" key="2">
    <citation type="journal article" date="2019" name="Gigascience">
        <title>High-quality Schistosoma haematobium genome achieved by single-molecule and long-range sequencing.</title>
        <authorList>
            <person name="Stroehlein A.J."/>
            <person name="Korhonen P.K."/>
            <person name="Chong T.M."/>
            <person name="Lim Y.L."/>
            <person name="Chan K.G."/>
            <person name="Webster B."/>
            <person name="Rollinson D."/>
            <person name="Brindley P.J."/>
            <person name="Gasser R.B."/>
            <person name="Young N.D."/>
        </authorList>
    </citation>
    <scope>NUCLEOTIDE SEQUENCE</scope>
</reference>
<feature type="region of interest" description="Disordered" evidence="4">
    <location>
        <begin position="273"/>
        <end position="292"/>
    </location>
</feature>
<feature type="compositionally biased region" description="Polar residues" evidence="4">
    <location>
        <begin position="1123"/>
        <end position="1139"/>
    </location>
</feature>
<feature type="compositionally biased region" description="Basic and acidic residues" evidence="4">
    <location>
        <begin position="58"/>
        <end position="71"/>
    </location>
</feature>
<reference evidence="6" key="4">
    <citation type="journal article" date="2022" name="PLoS Pathog.">
        <title>Chromosome-level genome of Schistosoma haematobium underpins genome-wide explorations of molecular variation.</title>
        <authorList>
            <person name="Stroehlein A.J."/>
            <person name="Korhonen P.K."/>
            <person name="Lee V.V."/>
            <person name="Ralph S.A."/>
            <person name="Mentink-Kane M."/>
            <person name="You H."/>
            <person name="McManus D.P."/>
            <person name="Tchuente L.T."/>
            <person name="Stothard J.R."/>
            <person name="Kaur P."/>
            <person name="Dudchenko O."/>
            <person name="Aiden E.L."/>
            <person name="Yang B."/>
            <person name="Yang H."/>
            <person name="Emery A.M."/>
            <person name="Webster B.L."/>
            <person name="Brindley P.J."/>
            <person name="Rollinson D."/>
            <person name="Chang B.C.H."/>
            <person name="Gasser R.B."/>
            <person name="Young N.D."/>
        </authorList>
    </citation>
    <scope>NUCLEOTIDE SEQUENCE</scope>
</reference>
<feature type="compositionally biased region" description="Low complexity" evidence="4">
    <location>
        <begin position="1108"/>
        <end position="1122"/>
    </location>
</feature>
<feature type="compositionally biased region" description="Low complexity" evidence="4">
    <location>
        <begin position="1505"/>
        <end position="1530"/>
    </location>
</feature>
<dbReference type="Proteomes" id="UP000471633">
    <property type="component" value="Unassembled WGS sequence"/>
</dbReference>
<dbReference type="PANTHER" id="PTHR46963:SF2">
    <property type="match status" value="1"/>
</dbReference>
<dbReference type="STRING" id="6185.A0A094ZRI1"/>
<reference evidence="7" key="1">
    <citation type="journal article" date="2012" name="Nat. Genet.">
        <title>Whole-genome sequence of Schistosoma haematobium.</title>
        <authorList>
            <person name="Young N.D."/>
            <person name="Jex A.R."/>
            <person name="Li B."/>
            <person name="Liu S."/>
            <person name="Yang L."/>
            <person name="Xiong Z."/>
            <person name="Li Y."/>
            <person name="Cantacessi C."/>
            <person name="Hall R.S."/>
            <person name="Xu X."/>
            <person name="Chen F."/>
            <person name="Wu X."/>
            <person name="Zerlotini A."/>
            <person name="Oliveira G."/>
            <person name="Hofmann A."/>
            <person name="Zhang G."/>
            <person name="Fang X."/>
            <person name="Kang Y."/>
            <person name="Campbell B.E."/>
            <person name="Loukas A."/>
            <person name="Ranganathan S."/>
            <person name="Rollinson D."/>
            <person name="Rinaldi G."/>
            <person name="Brindley P.J."/>
            <person name="Yang H."/>
            <person name="Wang J."/>
            <person name="Wang J."/>
            <person name="Gasser R.B."/>
        </authorList>
    </citation>
    <scope>NUCLEOTIDE SEQUENCE [LARGE SCALE GENOMIC DNA]</scope>
</reference>
<sequence length="1649" mass="186342">MDDNNITNSQMIDMTETTTMKTTTTNYTNPIEPTVINTTDNNSNNNTGISFQHSRNIINEKTDDDNIKADNVDNDDDDRNDDQSKTVIHILRCKHCNFESILRSRFDRHLPCSQQMDSYQLYTCSICFTSSTSKLIMDEHRRVHHLNTNKRLSNFRFCFNDEEGRVNYVQFVYCVLLNIIIETIEPFIKDNIDNQTTSNVSIQNPSSKLSILNNDLQNTSMTSSTINHFSPTITLSHNDNKVLNYSNLMNIVQNQSFNPIKCFYNNIEQIYESKQQQHQQSPSSQHSHSHYQQDDQKVSQIIDFTPFVDPKHYDTNLLDFNQINNYNHNPFGINSTSQWMFSHNHSLIQCFICRQPIINSSGNDDGIGSGNSVIENLVKHLTITHMLPLPIVMNYVIAYMTEKFTEYNPIDIRNNKVNNNDNSIIESITTSHTTVNTNDTTVTTKNSLNTQKFVNKLNIDPSWNNVYSSENDLPFNIPNVLYKDSMINRSLATGNNNSTENISLMPVINEVLNDCSEWLRNYNQTHKNTNEFNLLTNTSMVQTNFAALAAATVAAYGCLPGSKKYEQLHNTTSMNEFDSNLFSLSTSSTEMMNTISSPTEILNSTSTITTSTPCNLSTSSSINSSICSSISSSTDMTMRNIRSQMNITEQKRRLNESLHACKPYLSEAKRTKCEENENHNIEVIGLTSQKQDENNNNFWKLLNLFPHFPMLWPPSSVSSFGPISSSSSSSSLLKSSYNELNNNELWQKYAKHTIHLLEKNQTLFNNNNNNNITTNTTTNDNSNNNNTHFTNRITEINDMNGSSTRNELKLNIEHFNSHNNNRIITSSPQIELTISNNNDNNTSINLSTTITNTNNITTINKNDNHWNVNTIPVCSTFYHTPQTCSFEYNNNNNNNNHNKLNNEQETIDKLTPLESENLIHHSNDHIDHSPIQHHANNTMNCNVNNSTCSSVSNELYDQNLPCSTPEQQQQQVYSTTNTTTTTSTSSTIHINGAVHNTLRKTRSDMKVIHRYLIQIKHDTREIHQIPCHELDSYIQDFVLTAKKKDGHEYEPESLKAFVHSLERHLKHHGYSHSVLKGNAFAGTRSVLNQRLNELRALSRSGVSTNGAYAYSSNGANNHNNSNKRVSGVSNDSTSENRPINYTRKHNSNPNGLSSAELLQARILGTDNPQAILNSLWLMNRTQFNIGGTQRHRNLVWGQFQLITDDNGIKAIKFTPLFESAEVRYCRGYGGTRGGAANHDPLAKTQPLSCTGSAKRQPLPFNCVELFEIYANLRPLEARGVSEPFYLCPDINWDQNNQNGICNSWFKTNAAGSQLLSRIPRSLGLKPSKEPISISGINSSNIHKLQTSNSLIPNEIKDSDRLFTDHCNQILSNLSNYRDIYQIQSQNNTITNDHHHNNNSHSNNYYFNNLSRSISNNNLISQNLFNFFPFLFPPTPSSSSSSAAAATITTTTTATTLASSVDEQSLTCHSLLNASIPLPSILQNLNSSLFQQTFKENVSTIREEYNNSNIDNNNSNNNNNNNNRGNFQFSHEQFEEEQCGHNSTRNKISSPTTGDEDNDSRGEGGQIDVNEGGELEVDDEETQNIKIINSNCFSPTSETEPEIENLSTLDDNSSKLLTKLSSTIRNDLLHSPDSNGQYESVPCILSRHNR</sequence>
<organism evidence="7">
    <name type="scientific">Schistosoma haematobium</name>
    <name type="common">Blood fluke</name>
    <dbReference type="NCBI Taxonomy" id="6185"/>
    <lineage>
        <taxon>Eukaryota</taxon>
        <taxon>Metazoa</taxon>
        <taxon>Spiralia</taxon>
        <taxon>Lophotrochozoa</taxon>
        <taxon>Platyhelminthes</taxon>
        <taxon>Trematoda</taxon>
        <taxon>Digenea</taxon>
        <taxon>Strigeidida</taxon>
        <taxon>Schistosomatoidea</taxon>
        <taxon>Schistosomatidae</taxon>
        <taxon>Schistosoma</taxon>
    </lineage>
</organism>
<feature type="compositionally biased region" description="Polar residues" evidence="4">
    <location>
        <begin position="1539"/>
        <end position="1552"/>
    </location>
</feature>
<keyword evidence="2" id="KW-0597">Phosphoprotein</keyword>
<dbReference type="KEGG" id="shx:MS3_00006966"/>
<keyword evidence="1" id="KW-1017">Isopeptide bond</keyword>
<proteinExistence type="predicted"/>
<dbReference type="RefSeq" id="XP_012795449.1">
    <property type="nucleotide sequence ID" value="XM_012939995.1"/>
</dbReference>
<gene>
    <name evidence="6" type="ORF">MS3_00006966</name>
    <name evidence="7" type="ORF">MS3_03939</name>
</gene>
<accession>A0A094ZRI1</accession>
<evidence type="ECO:0000259" key="5">
    <source>
        <dbReference type="Pfam" id="PF12012"/>
    </source>
</evidence>
<feature type="region of interest" description="Disordered" evidence="4">
    <location>
        <begin position="24"/>
        <end position="81"/>
    </location>
</feature>
<reference evidence="6" key="3">
    <citation type="submission" date="2021-06" db="EMBL/GenBank/DDBJ databases">
        <title>Chromosome-level genome assembly for S. haematobium.</title>
        <authorList>
            <person name="Stroehlein A.J."/>
        </authorList>
    </citation>
    <scope>NUCLEOTIDE SEQUENCE</scope>
</reference>
<feature type="domain" description="ZMYM2-like/QRICH1 C-terminal" evidence="5">
    <location>
        <begin position="1156"/>
        <end position="1318"/>
    </location>
</feature>
<keyword evidence="8" id="KW-1185">Reference proteome</keyword>
<evidence type="ECO:0000313" key="6">
    <source>
        <dbReference type="EMBL" id="KAH9585843.1"/>
    </source>
</evidence>
<feature type="region of interest" description="Disordered" evidence="4">
    <location>
        <begin position="1108"/>
        <end position="1152"/>
    </location>
</feature>
<dbReference type="InterPro" id="IPR021893">
    <property type="entry name" value="ZMYM2-like_C"/>
</dbReference>
<dbReference type="InterPro" id="IPR042838">
    <property type="entry name" value="KIAA1958"/>
</dbReference>
<protein>
    <recommendedName>
        <fullName evidence="5">ZMYM2-like/QRICH1 C-terminal domain-containing protein</fullName>
    </recommendedName>
</protein>
<dbReference type="Pfam" id="PF12012">
    <property type="entry name" value="DUF3504"/>
    <property type="match status" value="1"/>
</dbReference>
<name>A0A094ZRI1_SCHHA</name>
<keyword evidence="3" id="KW-0832">Ubl conjugation</keyword>
<evidence type="ECO:0000256" key="3">
    <source>
        <dbReference type="ARBA" id="ARBA00022843"/>
    </source>
</evidence>
<feature type="compositionally biased region" description="Low complexity" evidence="4">
    <location>
        <begin position="24"/>
        <end position="47"/>
    </location>
</feature>
<evidence type="ECO:0000256" key="2">
    <source>
        <dbReference type="ARBA" id="ARBA00022553"/>
    </source>
</evidence>